<keyword evidence="3" id="KW-1185">Reference proteome</keyword>
<evidence type="ECO:0000313" key="2">
    <source>
        <dbReference type="EMBL" id="BCT91039.1"/>
    </source>
</evidence>
<evidence type="ECO:0000313" key="3">
    <source>
        <dbReference type="Proteomes" id="UP000681317"/>
    </source>
</evidence>
<dbReference type="RefSeq" id="WP_213435077.1">
    <property type="nucleotide sequence ID" value="NZ_AP024545.1"/>
</dbReference>
<reference evidence="2 3" key="1">
    <citation type="submission" date="2021-03" db="EMBL/GenBank/DDBJ databases">
        <title>Complete Genome Sequences of Two Lysobacter Strains Isolated from Sea Water (Lysobacter caseinilyticus) and Soil (Lysobacter helvus) in South Korea.</title>
        <authorList>
            <person name="Watanabe Y."/>
            <person name="Arakawa K."/>
        </authorList>
    </citation>
    <scope>NUCLEOTIDE SEQUENCE [LARGE SCALE GENOMIC DNA]</scope>
    <source>
        <strain evidence="2 3">KVB24</strain>
    </source>
</reference>
<dbReference type="InterPro" id="IPR032710">
    <property type="entry name" value="NTF2-like_dom_sf"/>
</dbReference>
<accession>A0ABM7Q1F2</accession>
<sequence>MEFRAPPASLPPVLLMYLAARTRDATFMSYCFTEDAYVLDRGKLYKGLDSMVAWQAELARHFPERRFEVLKATQHADDEYHVRVRVTGPFTEGRLVRWLFRFKLRGDRIAVLEIA</sequence>
<dbReference type="Proteomes" id="UP000681317">
    <property type="component" value="Chromosome"/>
</dbReference>
<feature type="domain" description="SnoaL-like" evidence="1">
    <location>
        <begin position="17"/>
        <end position="110"/>
    </location>
</feature>
<evidence type="ECO:0000259" key="1">
    <source>
        <dbReference type="Pfam" id="PF12680"/>
    </source>
</evidence>
<dbReference type="Gene3D" id="3.10.450.50">
    <property type="match status" value="1"/>
</dbReference>
<dbReference type="Pfam" id="PF12680">
    <property type="entry name" value="SnoaL_2"/>
    <property type="match status" value="1"/>
</dbReference>
<dbReference type="InterPro" id="IPR037401">
    <property type="entry name" value="SnoaL-like"/>
</dbReference>
<dbReference type="EMBL" id="AP024545">
    <property type="protein sequence ID" value="BCT91039.1"/>
    <property type="molecule type" value="Genomic_DNA"/>
</dbReference>
<organism evidence="2 3">
    <name type="scientific">Noviluteimonas caseinilytica</name>
    <dbReference type="NCBI Taxonomy" id="2675101"/>
    <lineage>
        <taxon>Bacteria</taxon>
        <taxon>Pseudomonadati</taxon>
        <taxon>Pseudomonadota</taxon>
        <taxon>Gammaproteobacteria</taxon>
        <taxon>Lysobacterales</taxon>
        <taxon>Lysobacteraceae</taxon>
        <taxon>Noviluteimonas</taxon>
    </lineage>
</organism>
<protein>
    <recommendedName>
        <fullName evidence="1">SnoaL-like domain-containing protein</fullName>
    </recommendedName>
</protein>
<name>A0ABM7Q1F2_9GAMM</name>
<dbReference type="SUPFAM" id="SSF54427">
    <property type="entry name" value="NTF2-like"/>
    <property type="match status" value="1"/>
</dbReference>
<proteinExistence type="predicted"/>
<gene>
    <name evidence="2" type="ORF">LYSCAS_00630</name>
</gene>